<evidence type="ECO:0000313" key="3">
    <source>
        <dbReference type="EMBL" id="PRD47754.1"/>
    </source>
</evidence>
<dbReference type="InterPro" id="IPR050553">
    <property type="entry name" value="Thioredoxin_ResA/DsbE_sf"/>
</dbReference>
<dbReference type="PANTHER" id="PTHR42852:SF13">
    <property type="entry name" value="PROTEIN DIPZ"/>
    <property type="match status" value="1"/>
</dbReference>
<evidence type="ECO:0000259" key="2">
    <source>
        <dbReference type="PROSITE" id="PS51352"/>
    </source>
</evidence>
<dbReference type="PROSITE" id="PS51352">
    <property type="entry name" value="THIOREDOXIN_2"/>
    <property type="match status" value="1"/>
</dbReference>
<organism evidence="3 4">
    <name type="scientific">Sphingobacterium haloxyli</name>
    <dbReference type="NCBI Taxonomy" id="2100533"/>
    <lineage>
        <taxon>Bacteria</taxon>
        <taxon>Pseudomonadati</taxon>
        <taxon>Bacteroidota</taxon>
        <taxon>Sphingobacteriia</taxon>
        <taxon>Sphingobacteriales</taxon>
        <taxon>Sphingobacteriaceae</taxon>
        <taxon>Sphingobacterium</taxon>
    </lineage>
</organism>
<dbReference type="AlphaFoldDB" id="A0A2S9J4S2"/>
<dbReference type="InterPro" id="IPR036249">
    <property type="entry name" value="Thioredoxin-like_sf"/>
</dbReference>
<keyword evidence="4" id="KW-1185">Reference proteome</keyword>
<keyword evidence="1" id="KW-0676">Redox-active center</keyword>
<dbReference type="OrthoDB" id="1095575at2"/>
<dbReference type="Gene3D" id="3.40.30.10">
    <property type="entry name" value="Glutaredoxin"/>
    <property type="match status" value="1"/>
</dbReference>
<feature type="domain" description="Thioredoxin" evidence="2">
    <location>
        <begin position="293"/>
        <end position="417"/>
    </location>
</feature>
<name>A0A2S9J4S2_9SPHI</name>
<dbReference type="EMBL" id="PVBQ01000005">
    <property type="protein sequence ID" value="PRD47754.1"/>
    <property type="molecule type" value="Genomic_DNA"/>
</dbReference>
<dbReference type="RefSeq" id="WP_105716381.1">
    <property type="nucleotide sequence ID" value="NZ_PVBQ01000005.1"/>
</dbReference>
<accession>A0A2S9J4S2</accession>
<proteinExistence type="predicted"/>
<dbReference type="InterPro" id="IPR017937">
    <property type="entry name" value="Thioredoxin_CS"/>
</dbReference>
<evidence type="ECO:0000313" key="4">
    <source>
        <dbReference type="Proteomes" id="UP000239711"/>
    </source>
</evidence>
<dbReference type="PANTHER" id="PTHR42852">
    <property type="entry name" value="THIOL:DISULFIDE INTERCHANGE PROTEIN DSBE"/>
    <property type="match status" value="1"/>
</dbReference>
<evidence type="ECO:0000256" key="1">
    <source>
        <dbReference type="ARBA" id="ARBA00023284"/>
    </source>
</evidence>
<dbReference type="CDD" id="cd02966">
    <property type="entry name" value="TlpA_like_family"/>
    <property type="match status" value="1"/>
</dbReference>
<dbReference type="InterPro" id="IPR013766">
    <property type="entry name" value="Thioredoxin_domain"/>
</dbReference>
<dbReference type="InterPro" id="IPR012336">
    <property type="entry name" value="Thioredoxin-like_fold"/>
</dbReference>
<gene>
    <name evidence="3" type="ORF">C5745_07500</name>
</gene>
<dbReference type="Pfam" id="PF13905">
    <property type="entry name" value="Thioredoxin_8"/>
    <property type="match status" value="1"/>
</dbReference>
<reference evidence="3 4" key="1">
    <citation type="submission" date="2018-02" db="EMBL/GenBank/DDBJ databases">
        <title>The draft genome of Sphingobacterium sp. 5JN-11.</title>
        <authorList>
            <person name="Liu L."/>
            <person name="Li L."/>
            <person name="Liang L."/>
            <person name="Zhang X."/>
            <person name="Wang T."/>
        </authorList>
    </citation>
    <scope>NUCLEOTIDE SEQUENCE [LARGE SCALE GENOMIC DNA]</scope>
    <source>
        <strain evidence="3 4">5JN-11</strain>
    </source>
</reference>
<dbReference type="Proteomes" id="UP000239711">
    <property type="component" value="Unassembled WGS sequence"/>
</dbReference>
<dbReference type="PROSITE" id="PS00194">
    <property type="entry name" value="THIOREDOXIN_1"/>
    <property type="match status" value="1"/>
</dbReference>
<comment type="caution">
    <text evidence="3">The sequence shown here is derived from an EMBL/GenBank/DDBJ whole genome shotgun (WGS) entry which is preliminary data.</text>
</comment>
<protein>
    <recommendedName>
        <fullName evidence="2">Thioredoxin domain-containing protein</fullName>
    </recommendedName>
</protein>
<sequence>MKKIVLLLYAIFNITLLFSQEKTIIELQKVDGYGPHGKTSFGISEKRDSKRKELYPSAKNIPENWNDVREYYYELNPKQLIYQSVHRLDTMSASLAKLLETEDIDLKDSVNYADEPLACGINVVIGRDSLGMHYIIDRNQNNDFGDDVVRPVVGRNTSPSVSNNPDYVFYQYWYGGKVHNDTLVISVSEINNDVFFSFPQFYLSTLNYQNNTYYICKNIGNRGAFVVPAIPYFSALPREKRVLEGQYFNLGEDTFKLSRILYDGKFIEVEGAVILTDTIKTVKENRNVHQASDQAGFLAPALSGRDVLNGDMWTLDSVDKDKLIFIYFWSTTCAPCLQDLPNLTRIANKYKDKVEFVGICDVRTDLNAVLNKHNINWTMIKLQDAETEVSKYNIYKYPSSYLLNSERVIQRVDMRSAQLEEFIIENIL</sequence>
<dbReference type="SUPFAM" id="SSF52833">
    <property type="entry name" value="Thioredoxin-like"/>
    <property type="match status" value="1"/>
</dbReference>